<reference evidence="1 2" key="1">
    <citation type="submission" date="2018-08" db="EMBL/GenBank/DDBJ databases">
        <title>Genome and evolution of the arbuscular mycorrhizal fungus Diversispora epigaea (formerly Glomus versiforme) and its bacterial endosymbionts.</title>
        <authorList>
            <person name="Sun X."/>
            <person name="Fei Z."/>
            <person name="Harrison M."/>
        </authorList>
    </citation>
    <scope>NUCLEOTIDE SEQUENCE [LARGE SCALE GENOMIC DNA]</scope>
    <source>
        <strain evidence="1 2">IT104</strain>
    </source>
</reference>
<gene>
    <name evidence="1" type="ORF">Glove_117g83</name>
</gene>
<dbReference type="AlphaFoldDB" id="A0A397J7A8"/>
<comment type="caution">
    <text evidence="1">The sequence shown here is derived from an EMBL/GenBank/DDBJ whole genome shotgun (WGS) entry which is preliminary data.</text>
</comment>
<keyword evidence="2" id="KW-1185">Reference proteome</keyword>
<name>A0A397J7A8_9GLOM</name>
<accession>A0A397J7A8</accession>
<organism evidence="1 2">
    <name type="scientific">Diversispora epigaea</name>
    <dbReference type="NCBI Taxonomy" id="1348612"/>
    <lineage>
        <taxon>Eukaryota</taxon>
        <taxon>Fungi</taxon>
        <taxon>Fungi incertae sedis</taxon>
        <taxon>Mucoromycota</taxon>
        <taxon>Glomeromycotina</taxon>
        <taxon>Glomeromycetes</taxon>
        <taxon>Diversisporales</taxon>
        <taxon>Diversisporaceae</taxon>
        <taxon>Diversispora</taxon>
    </lineage>
</organism>
<dbReference type="EMBL" id="PQFF01000109">
    <property type="protein sequence ID" value="RHZ81906.1"/>
    <property type="molecule type" value="Genomic_DNA"/>
</dbReference>
<evidence type="ECO:0000313" key="1">
    <source>
        <dbReference type="EMBL" id="RHZ81906.1"/>
    </source>
</evidence>
<dbReference type="Proteomes" id="UP000266861">
    <property type="component" value="Unassembled WGS sequence"/>
</dbReference>
<sequence>MIFGYDFSMRSFRSNNFTLDNDRYCRQDGYEKPIRKSSEKHFTIVNYKYNLLNNFLSVKTNQKMHQNIHSYVYNLKPGIRQ</sequence>
<evidence type="ECO:0000313" key="2">
    <source>
        <dbReference type="Proteomes" id="UP000266861"/>
    </source>
</evidence>
<protein>
    <submittedName>
        <fullName evidence="1">Uncharacterized protein</fullName>
    </submittedName>
</protein>
<proteinExistence type="predicted"/>